<evidence type="ECO:0000256" key="1">
    <source>
        <dbReference type="SAM" id="MobiDB-lite"/>
    </source>
</evidence>
<accession>A0AAV5LMW6</accession>
<gene>
    <name evidence="2" type="ORF">SLEP1_g46625</name>
</gene>
<comment type="caution">
    <text evidence="2">The sequence shown here is derived from an EMBL/GenBank/DDBJ whole genome shotgun (WGS) entry which is preliminary data.</text>
</comment>
<evidence type="ECO:0000313" key="3">
    <source>
        <dbReference type="Proteomes" id="UP001054252"/>
    </source>
</evidence>
<dbReference type="EMBL" id="BPVZ01000130">
    <property type="protein sequence ID" value="GKV38746.1"/>
    <property type="molecule type" value="Genomic_DNA"/>
</dbReference>
<feature type="region of interest" description="Disordered" evidence="1">
    <location>
        <begin position="1"/>
        <end position="24"/>
    </location>
</feature>
<proteinExistence type="predicted"/>
<dbReference type="AlphaFoldDB" id="A0AAV5LMW6"/>
<keyword evidence="3" id="KW-1185">Reference proteome</keyword>
<evidence type="ECO:0000313" key="2">
    <source>
        <dbReference type="EMBL" id="GKV38746.1"/>
    </source>
</evidence>
<protein>
    <submittedName>
        <fullName evidence="2">Uncharacterized protein</fullName>
    </submittedName>
</protein>
<dbReference type="Proteomes" id="UP001054252">
    <property type="component" value="Unassembled WGS sequence"/>
</dbReference>
<organism evidence="2 3">
    <name type="scientific">Rubroshorea leprosula</name>
    <dbReference type="NCBI Taxonomy" id="152421"/>
    <lineage>
        <taxon>Eukaryota</taxon>
        <taxon>Viridiplantae</taxon>
        <taxon>Streptophyta</taxon>
        <taxon>Embryophyta</taxon>
        <taxon>Tracheophyta</taxon>
        <taxon>Spermatophyta</taxon>
        <taxon>Magnoliopsida</taxon>
        <taxon>eudicotyledons</taxon>
        <taxon>Gunneridae</taxon>
        <taxon>Pentapetalae</taxon>
        <taxon>rosids</taxon>
        <taxon>malvids</taxon>
        <taxon>Malvales</taxon>
        <taxon>Dipterocarpaceae</taxon>
        <taxon>Rubroshorea</taxon>
    </lineage>
</organism>
<name>A0AAV5LMW6_9ROSI</name>
<reference evidence="2 3" key="1">
    <citation type="journal article" date="2021" name="Commun. Biol.">
        <title>The genome of Shorea leprosula (Dipterocarpaceae) highlights the ecological relevance of drought in aseasonal tropical rainforests.</title>
        <authorList>
            <person name="Ng K.K.S."/>
            <person name="Kobayashi M.J."/>
            <person name="Fawcett J.A."/>
            <person name="Hatakeyama M."/>
            <person name="Paape T."/>
            <person name="Ng C.H."/>
            <person name="Ang C.C."/>
            <person name="Tnah L.H."/>
            <person name="Lee C.T."/>
            <person name="Nishiyama T."/>
            <person name="Sese J."/>
            <person name="O'Brien M.J."/>
            <person name="Copetti D."/>
            <person name="Mohd Noor M.I."/>
            <person name="Ong R.C."/>
            <person name="Putra M."/>
            <person name="Sireger I.Z."/>
            <person name="Indrioko S."/>
            <person name="Kosugi Y."/>
            <person name="Izuno A."/>
            <person name="Isagi Y."/>
            <person name="Lee S.L."/>
            <person name="Shimizu K.K."/>
        </authorList>
    </citation>
    <scope>NUCLEOTIDE SEQUENCE [LARGE SCALE GENOMIC DNA]</scope>
    <source>
        <strain evidence="2">214</strain>
    </source>
</reference>
<sequence length="47" mass="5155">MAEAPPLLPNVLENQMPESELKDPDAGINNIDDFLCGETVCLYDCSE</sequence>